<dbReference type="EMBL" id="CP157744">
    <property type="protein sequence ID" value="XBS22803.1"/>
    <property type="molecule type" value="Genomic_DNA"/>
</dbReference>
<dbReference type="KEGG" id="mech:Q9L42_021080"/>
<dbReference type="Proteomes" id="UP001225378">
    <property type="component" value="Plasmid unnamed2"/>
</dbReference>
<gene>
    <name evidence="1" type="ORF">Q9L42_021080</name>
</gene>
<evidence type="ECO:0000313" key="1">
    <source>
        <dbReference type="EMBL" id="XBS22803.1"/>
    </source>
</evidence>
<accession>A0AAU7P0T3</accession>
<keyword evidence="1" id="KW-0614">Plasmid</keyword>
<evidence type="ECO:0000313" key="2">
    <source>
        <dbReference type="Proteomes" id="UP001225378"/>
    </source>
</evidence>
<sequence>MKNNTQLRNALTAYNYLLHHCLHGNCRVERQGDLLCFMLDGTLSVHSFALMTHENQVILLARNVPELKWFSQFPWECVSANKAMNSIELCFSQDAGHIATSIQGSEAQLETPSFILSIPCCLPLIDILNRVSTIKLGEFSVEQSKTSVTLSGAPQVKIERG</sequence>
<dbReference type="RefSeq" id="WP_305910398.1">
    <property type="nucleotide sequence ID" value="NZ_CP157744.1"/>
</dbReference>
<name>A0AAU7P0T3_9GAMM</name>
<geneLocation type="plasmid" evidence="1 2">
    <name>unnamed2</name>
</geneLocation>
<reference evidence="1 2" key="1">
    <citation type="journal article" date="2024" name="Microbiology">
        <title>Methylomarinum rosea sp. nov., a novel halophilic methanotrophic bacterium from the hypersaline Lake Elton.</title>
        <authorList>
            <person name="Suleimanov R.Z."/>
            <person name="Oshkin I.Y."/>
            <person name="Danilova O.V."/>
            <person name="Suzina N.E."/>
            <person name="Dedysh S.N."/>
        </authorList>
    </citation>
    <scope>NUCLEOTIDE SEQUENCE [LARGE SCALE GENOMIC DNA]</scope>
    <source>
        <strain evidence="1 2">Ch1-1</strain>
        <plasmid evidence="2">unnamed2</plasmid>
    </source>
</reference>
<dbReference type="AlphaFoldDB" id="A0AAU7P0T3"/>
<proteinExistence type="predicted"/>
<organism evidence="1 2">
    <name type="scientific">Methylomarinum roseum</name>
    <dbReference type="NCBI Taxonomy" id="3067653"/>
    <lineage>
        <taxon>Bacteria</taxon>
        <taxon>Pseudomonadati</taxon>
        <taxon>Pseudomonadota</taxon>
        <taxon>Gammaproteobacteria</taxon>
        <taxon>Methylococcales</taxon>
        <taxon>Methylococcaceae</taxon>
        <taxon>Methylomarinum</taxon>
    </lineage>
</organism>
<protein>
    <submittedName>
        <fullName evidence="1">Uncharacterized protein</fullName>
    </submittedName>
</protein>
<keyword evidence="2" id="KW-1185">Reference proteome</keyword>